<keyword evidence="3" id="KW-1133">Transmembrane helix</keyword>
<sequence length="251" mass="27510">MAMAQQPPPAPMRAPGEVGRFDFEPEVEDGLRSATFEMGDLNDGDKVRLTAGTAEARQLMQRDGLTFDEARLQIVRTRMALMGVDSSGMPLDPKTFTFDKVDHGRLPKPLRHSGVDRPGKDFGLTALGSRRVWASLSSPAKAKAAFQNFHLPRFFAERSDDLSGVSSSSRQPCCPIYGKAVKPMMRATPNWIRAAALVMLGFLIIILRVMGFQGEELLPSLLVQNEVLRPAITPDIVDAEEAASVAAMTRR</sequence>
<feature type="non-terminal residue" evidence="4">
    <location>
        <position position="251"/>
    </location>
</feature>
<dbReference type="AlphaFoldDB" id="A0A813KJM8"/>
<accession>A0A813KJM8</accession>
<gene>
    <name evidence="4" type="ORF">PGLA2088_LOCUS34180</name>
</gene>
<keyword evidence="2" id="KW-0732">Signal</keyword>
<evidence type="ECO:0000256" key="1">
    <source>
        <dbReference type="ARBA" id="ARBA00008325"/>
    </source>
</evidence>
<keyword evidence="3" id="KW-0812">Transmembrane</keyword>
<evidence type="ECO:0000256" key="2">
    <source>
        <dbReference type="ARBA" id="ARBA00022729"/>
    </source>
</evidence>
<dbReference type="Proteomes" id="UP000626109">
    <property type="component" value="Unassembled WGS sequence"/>
</dbReference>
<evidence type="ECO:0000313" key="4">
    <source>
        <dbReference type="EMBL" id="CAE8706445.1"/>
    </source>
</evidence>
<keyword evidence="3" id="KW-0472">Membrane</keyword>
<reference evidence="4" key="1">
    <citation type="submission" date="2021-02" db="EMBL/GenBank/DDBJ databases">
        <authorList>
            <person name="Dougan E. K."/>
            <person name="Rhodes N."/>
            <person name="Thang M."/>
            <person name="Chan C."/>
        </authorList>
    </citation>
    <scope>NUCLEOTIDE SEQUENCE</scope>
</reference>
<comment type="similarity">
    <text evidence="1">Belongs to the UPF0357 family.</text>
</comment>
<dbReference type="EMBL" id="CAJNNW010031211">
    <property type="protein sequence ID" value="CAE8706445.1"/>
    <property type="molecule type" value="Genomic_DNA"/>
</dbReference>
<protein>
    <submittedName>
        <fullName evidence="4">Uncharacterized protein</fullName>
    </submittedName>
</protein>
<organism evidence="4 5">
    <name type="scientific">Polarella glacialis</name>
    <name type="common">Dinoflagellate</name>
    <dbReference type="NCBI Taxonomy" id="89957"/>
    <lineage>
        <taxon>Eukaryota</taxon>
        <taxon>Sar</taxon>
        <taxon>Alveolata</taxon>
        <taxon>Dinophyceae</taxon>
        <taxon>Suessiales</taxon>
        <taxon>Suessiaceae</taxon>
        <taxon>Polarella</taxon>
    </lineage>
</organism>
<dbReference type="InterPro" id="IPR018559">
    <property type="entry name" value="DUF2015"/>
</dbReference>
<dbReference type="PANTHER" id="PTHR28023:SF1">
    <property type="entry name" value="UPF0357 PROTEIN YCL012C"/>
    <property type="match status" value="1"/>
</dbReference>
<evidence type="ECO:0000313" key="5">
    <source>
        <dbReference type="Proteomes" id="UP000626109"/>
    </source>
</evidence>
<comment type="caution">
    <text evidence="4">The sequence shown here is derived from an EMBL/GenBank/DDBJ whole genome shotgun (WGS) entry which is preliminary data.</text>
</comment>
<dbReference type="PANTHER" id="PTHR28023">
    <property type="entry name" value="UPF0357 PROTEIN YCL012C"/>
    <property type="match status" value="1"/>
</dbReference>
<dbReference type="Pfam" id="PF09435">
    <property type="entry name" value="DUF2015"/>
    <property type="match status" value="1"/>
</dbReference>
<feature type="transmembrane region" description="Helical" evidence="3">
    <location>
        <begin position="191"/>
        <end position="211"/>
    </location>
</feature>
<proteinExistence type="inferred from homology"/>
<name>A0A813KJM8_POLGL</name>
<evidence type="ECO:0000256" key="3">
    <source>
        <dbReference type="SAM" id="Phobius"/>
    </source>
</evidence>